<evidence type="ECO:0000313" key="2">
    <source>
        <dbReference type="Proteomes" id="UP000230760"/>
    </source>
</evidence>
<dbReference type="EMBL" id="PFPB01000019">
    <property type="protein sequence ID" value="PIZ89108.1"/>
    <property type="molecule type" value="Genomic_DNA"/>
</dbReference>
<proteinExistence type="predicted"/>
<evidence type="ECO:0000313" key="1">
    <source>
        <dbReference type="EMBL" id="PIZ89108.1"/>
    </source>
</evidence>
<dbReference type="AlphaFoldDB" id="A0A2M7UYW1"/>
<name>A0A2M7UYW1_9BACT</name>
<protein>
    <submittedName>
        <fullName evidence="1">Uncharacterized protein</fullName>
    </submittedName>
</protein>
<dbReference type="Proteomes" id="UP000230760">
    <property type="component" value="Unassembled WGS sequence"/>
</dbReference>
<sequence>MKAISLSKISIPILILTVTISSSIFAQDRTLSGPPNALDKFGTVGSTALKAIFEALNTSWQKSLAFFQKILDWLKNTWNTYIWHKVNPRIGEEFEKERKEMVESIKKDLPF</sequence>
<organism evidence="1 2">
    <name type="scientific">Candidatus Nealsonbacteria bacterium CG_4_10_14_0_2_um_filter_38_17</name>
    <dbReference type="NCBI Taxonomy" id="1974680"/>
    <lineage>
        <taxon>Bacteria</taxon>
        <taxon>Candidatus Nealsoniibacteriota</taxon>
    </lineage>
</organism>
<reference evidence="2" key="1">
    <citation type="submission" date="2017-09" db="EMBL/GenBank/DDBJ databases">
        <title>Depth-based differentiation of microbial function through sediment-hosted aquifers and enrichment of novel symbionts in the deep terrestrial subsurface.</title>
        <authorList>
            <person name="Probst A.J."/>
            <person name="Ladd B."/>
            <person name="Jarett J.K."/>
            <person name="Geller-Mcgrath D.E."/>
            <person name="Sieber C.M.K."/>
            <person name="Emerson J.B."/>
            <person name="Anantharaman K."/>
            <person name="Thomas B.C."/>
            <person name="Malmstrom R."/>
            <person name="Stieglmeier M."/>
            <person name="Klingl A."/>
            <person name="Woyke T."/>
            <person name="Ryan C.M."/>
            <person name="Banfield J.F."/>
        </authorList>
    </citation>
    <scope>NUCLEOTIDE SEQUENCE [LARGE SCALE GENOMIC DNA]</scope>
</reference>
<feature type="non-terminal residue" evidence="1">
    <location>
        <position position="111"/>
    </location>
</feature>
<accession>A0A2M7UYW1</accession>
<gene>
    <name evidence="1" type="ORF">COX90_00860</name>
</gene>
<comment type="caution">
    <text evidence="1">The sequence shown here is derived from an EMBL/GenBank/DDBJ whole genome shotgun (WGS) entry which is preliminary data.</text>
</comment>